<sequence length="154" mass="16715">MTITVIIGPPCAGKSTYTREHATNDDVIVDFDRIATAFGATEPHEASPAVRAVAFSARATAIATILKGIDTDSWIIHTTPSASWIKQYEDADAEMVTLDPGIDECLRRAADDQRPEWTADAIRAWYDTNAQKSPQARLRCELALLGVTASDPTP</sequence>
<organism evidence="1 2">
    <name type="scientific">Rhodococcus globerulus</name>
    <dbReference type="NCBI Taxonomy" id="33008"/>
    <lineage>
        <taxon>Bacteria</taxon>
        <taxon>Bacillati</taxon>
        <taxon>Actinomycetota</taxon>
        <taxon>Actinomycetes</taxon>
        <taxon>Mycobacteriales</taxon>
        <taxon>Nocardiaceae</taxon>
        <taxon>Rhodococcus</taxon>
    </lineage>
</organism>
<protein>
    <submittedName>
        <fullName evidence="1">Uncharacterized protein</fullName>
    </submittedName>
</protein>
<name>A0ABU4BS92_RHOGO</name>
<dbReference type="SUPFAM" id="SSF52540">
    <property type="entry name" value="P-loop containing nucleoside triphosphate hydrolases"/>
    <property type="match status" value="1"/>
</dbReference>
<dbReference type="Gene3D" id="3.40.50.300">
    <property type="entry name" value="P-loop containing nucleotide triphosphate hydrolases"/>
    <property type="match status" value="1"/>
</dbReference>
<reference evidence="1 2" key="1">
    <citation type="submission" date="2023-10" db="EMBL/GenBank/DDBJ databases">
        <title>Development of a sustainable strategy for remediation of hydrocarbon-contaminated territories based on the waste exchange concept.</title>
        <authorList>
            <person name="Krivoruchko A."/>
        </authorList>
    </citation>
    <scope>NUCLEOTIDE SEQUENCE [LARGE SCALE GENOMIC DNA]</scope>
    <source>
        <strain evidence="1 2">IEGM 1203</strain>
    </source>
</reference>
<dbReference type="EMBL" id="JAWLKB010000004">
    <property type="protein sequence ID" value="MDV6267064.1"/>
    <property type="molecule type" value="Genomic_DNA"/>
</dbReference>
<evidence type="ECO:0000313" key="1">
    <source>
        <dbReference type="EMBL" id="MDV6267064.1"/>
    </source>
</evidence>
<comment type="caution">
    <text evidence="1">The sequence shown here is derived from an EMBL/GenBank/DDBJ whole genome shotgun (WGS) entry which is preliminary data.</text>
</comment>
<proteinExistence type="predicted"/>
<dbReference type="RefSeq" id="WP_317541274.1">
    <property type="nucleotide sequence ID" value="NZ_JAWLKB010000004.1"/>
</dbReference>
<keyword evidence="2" id="KW-1185">Reference proteome</keyword>
<dbReference type="Proteomes" id="UP001185927">
    <property type="component" value="Unassembled WGS sequence"/>
</dbReference>
<dbReference type="InterPro" id="IPR027417">
    <property type="entry name" value="P-loop_NTPase"/>
</dbReference>
<evidence type="ECO:0000313" key="2">
    <source>
        <dbReference type="Proteomes" id="UP001185927"/>
    </source>
</evidence>
<accession>A0ABU4BS92</accession>
<gene>
    <name evidence="1" type="ORF">R3Q16_10660</name>
</gene>